<dbReference type="Proteomes" id="UP000199663">
    <property type="component" value="Unassembled WGS sequence"/>
</dbReference>
<dbReference type="PANTHER" id="PTHR30115:SF11">
    <property type="entry name" value="NITROGEN REGULATORY PROTEIN P-II HOMOLOG"/>
    <property type="match status" value="1"/>
</dbReference>
<dbReference type="RefSeq" id="WP_019595823.1">
    <property type="nucleotide sequence ID" value="NZ_FNQC01000001.1"/>
</dbReference>
<dbReference type="SMART" id="SM00938">
    <property type="entry name" value="P-II"/>
    <property type="match status" value="1"/>
</dbReference>
<gene>
    <name evidence="2" type="ORF">SAMN05444412_10142</name>
</gene>
<organism evidence="2 3">
    <name type="scientific">Rhodonellum ikkaensis</name>
    <dbReference type="NCBI Taxonomy" id="336829"/>
    <lineage>
        <taxon>Bacteria</taxon>
        <taxon>Pseudomonadati</taxon>
        <taxon>Bacteroidota</taxon>
        <taxon>Cytophagia</taxon>
        <taxon>Cytophagales</taxon>
        <taxon>Cytophagaceae</taxon>
        <taxon>Rhodonellum</taxon>
    </lineage>
</organism>
<comment type="similarity">
    <text evidence="1">Belongs to the P(II) protein family.</text>
</comment>
<comment type="caution">
    <text evidence="2">The sequence shown here is derived from an EMBL/GenBank/DDBJ whole genome shotgun (WGS) entry which is preliminary data.</text>
</comment>
<dbReference type="SUPFAM" id="SSF54913">
    <property type="entry name" value="GlnB-like"/>
    <property type="match status" value="1"/>
</dbReference>
<evidence type="ECO:0000313" key="3">
    <source>
        <dbReference type="Proteomes" id="UP000199663"/>
    </source>
</evidence>
<dbReference type="InterPro" id="IPR017918">
    <property type="entry name" value="N-reg_PII_CS"/>
</dbReference>
<dbReference type="Gene3D" id="3.30.70.120">
    <property type="match status" value="1"/>
</dbReference>
<reference evidence="2 3" key="1">
    <citation type="submission" date="2016-10" db="EMBL/GenBank/DDBJ databases">
        <authorList>
            <person name="Varghese N."/>
            <person name="Submissions S."/>
        </authorList>
    </citation>
    <scope>NUCLEOTIDE SEQUENCE [LARGE SCALE GENOMIC DNA]</scope>
    <source>
        <strain evidence="2 3">DSM 17997</strain>
    </source>
</reference>
<accession>A0A1H3JJT8</accession>
<evidence type="ECO:0000313" key="2">
    <source>
        <dbReference type="EMBL" id="SDY40240.1"/>
    </source>
</evidence>
<dbReference type="EMBL" id="FNQC01000001">
    <property type="protein sequence ID" value="SDY40240.1"/>
    <property type="molecule type" value="Genomic_DNA"/>
</dbReference>
<keyword evidence="3" id="KW-1185">Reference proteome</keyword>
<dbReference type="InterPro" id="IPR002187">
    <property type="entry name" value="N-reg_PII"/>
</dbReference>
<sequence length="112" mass="12650">MKKIEAIIRTSKFEEIYHCVAGLGVKFLTFYEVKGMGMEHAKPQTYRGVAYEPAYIPRTKLEIVTVEELVQPVIDCILKMGKTGEVGDGKIFVYDVLDAHRIRNSDKGEIAL</sequence>
<dbReference type="PROSITE" id="PS51343">
    <property type="entry name" value="PII_GLNB_DOM"/>
    <property type="match status" value="1"/>
</dbReference>
<proteinExistence type="inferred from homology"/>
<dbReference type="PRINTS" id="PR00340">
    <property type="entry name" value="PIIGLNB"/>
</dbReference>
<protein>
    <submittedName>
        <fullName evidence="2">Nitrogen regulatory protein P-II family</fullName>
    </submittedName>
</protein>
<name>A0A1H3JJT8_9BACT</name>
<dbReference type="InterPro" id="IPR011322">
    <property type="entry name" value="N-reg_PII-like_a/b"/>
</dbReference>
<dbReference type="PROSITE" id="PS00638">
    <property type="entry name" value="PII_GLNB_CTER"/>
    <property type="match status" value="1"/>
</dbReference>
<dbReference type="InterPro" id="IPR015867">
    <property type="entry name" value="N-reg_PII/ATP_PRibTrfase_C"/>
</dbReference>
<evidence type="ECO:0000256" key="1">
    <source>
        <dbReference type="RuleBase" id="RU003936"/>
    </source>
</evidence>
<dbReference type="Pfam" id="PF00543">
    <property type="entry name" value="P-II"/>
    <property type="match status" value="1"/>
</dbReference>
<dbReference type="PANTHER" id="PTHR30115">
    <property type="entry name" value="NITROGEN REGULATORY PROTEIN P-II"/>
    <property type="match status" value="1"/>
</dbReference>